<keyword evidence="3" id="KW-1185">Reference proteome</keyword>
<protein>
    <submittedName>
        <fullName evidence="2">ORF6N domain-containing protein</fullName>
    </submittedName>
</protein>
<dbReference type="AlphaFoldDB" id="A0AAX4HLR0"/>
<organism evidence="2 3">
    <name type="scientific">Peredibacter starrii</name>
    <dbReference type="NCBI Taxonomy" id="28202"/>
    <lineage>
        <taxon>Bacteria</taxon>
        <taxon>Pseudomonadati</taxon>
        <taxon>Bdellovibrionota</taxon>
        <taxon>Bacteriovoracia</taxon>
        <taxon>Bacteriovoracales</taxon>
        <taxon>Bacteriovoracaceae</taxon>
        <taxon>Peredibacter</taxon>
    </lineage>
</organism>
<reference evidence="2 3" key="1">
    <citation type="submission" date="2023-11" db="EMBL/GenBank/DDBJ databases">
        <title>Peredibacter starrii A3.12.</title>
        <authorList>
            <person name="Mitchell R.J."/>
        </authorList>
    </citation>
    <scope>NUCLEOTIDE SEQUENCE [LARGE SCALE GENOMIC DNA]</scope>
    <source>
        <strain evidence="2 3">A3.12</strain>
    </source>
</reference>
<dbReference type="InterPro" id="IPR018873">
    <property type="entry name" value="KilA-N_DNA-bd_domain"/>
</dbReference>
<evidence type="ECO:0000313" key="2">
    <source>
        <dbReference type="EMBL" id="WPU63864.1"/>
    </source>
</evidence>
<sequence>MKQIEKFIYTIRGQRVMLDSDLAELYGVTNKRLSEQVRRNLSRFPSDFMFECDLSELDDLRSQFAAANPLSGWNTKRRTMPMLFTESGVAMLSTVLNSERAIQVNISIIRTFIKLRSFLSMESSASNKVDELERKTNKLFKIVFERMDSYEEAVTPKLPPHRKKIGLKRDQ</sequence>
<name>A0AAX4HLR0_9BACT</name>
<accession>A0AAX4HLR0</accession>
<dbReference type="Proteomes" id="UP001324634">
    <property type="component" value="Chromosome"/>
</dbReference>
<evidence type="ECO:0000313" key="3">
    <source>
        <dbReference type="Proteomes" id="UP001324634"/>
    </source>
</evidence>
<dbReference type="Pfam" id="PF10543">
    <property type="entry name" value="ORF6N"/>
    <property type="match status" value="1"/>
</dbReference>
<dbReference type="EMBL" id="CP139487">
    <property type="protein sequence ID" value="WPU63864.1"/>
    <property type="molecule type" value="Genomic_DNA"/>
</dbReference>
<gene>
    <name evidence="2" type="ORF">SOO65_14305</name>
</gene>
<evidence type="ECO:0000259" key="1">
    <source>
        <dbReference type="Pfam" id="PF10543"/>
    </source>
</evidence>
<feature type="domain" description="KilA-N DNA-binding" evidence="1">
    <location>
        <begin position="8"/>
        <end position="95"/>
    </location>
</feature>
<proteinExistence type="predicted"/>
<dbReference type="RefSeq" id="WP_321391401.1">
    <property type="nucleotide sequence ID" value="NZ_CP139487.1"/>
</dbReference>
<dbReference type="KEGG" id="psti:SOO65_14305"/>